<evidence type="ECO:0000256" key="1">
    <source>
        <dbReference type="SAM" id="MobiDB-lite"/>
    </source>
</evidence>
<organism evidence="2 3">
    <name type="scientific">Symbiodinium microadriaticum</name>
    <name type="common">Dinoflagellate</name>
    <name type="synonym">Zooxanthella microadriatica</name>
    <dbReference type="NCBI Taxonomy" id="2951"/>
    <lineage>
        <taxon>Eukaryota</taxon>
        <taxon>Sar</taxon>
        <taxon>Alveolata</taxon>
        <taxon>Dinophyceae</taxon>
        <taxon>Suessiales</taxon>
        <taxon>Symbiodiniaceae</taxon>
        <taxon>Symbiodinium</taxon>
    </lineage>
</organism>
<feature type="region of interest" description="Disordered" evidence="1">
    <location>
        <begin position="440"/>
        <end position="470"/>
    </location>
</feature>
<evidence type="ECO:0000313" key="3">
    <source>
        <dbReference type="Proteomes" id="UP000186817"/>
    </source>
</evidence>
<gene>
    <name evidence="2" type="ORF">AK812_SmicGene44373</name>
</gene>
<dbReference type="EMBL" id="LSRX01002283">
    <property type="protein sequence ID" value="OLP75780.1"/>
    <property type="molecule type" value="Genomic_DNA"/>
</dbReference>
<accession>A0A1Q9BYV6</accession>
<dbReference type="Proteomes" id="UP000186817">
    <property type="component" value="Unassembled WGS sequence"/>
</dbReference>
<comment type="caution">
    <text evidence="2">The sequence shown here is derived from an EMBL/GenBank/DDBJ whole genome shotgun (WGS) entry which is preliminary data.</text>
</comment>
<reference evidence="2 3" key="1">
    <citation type="submission" date="2016-02" db="EMBL/GenBank/DDBJ databases">
        <title>Genome analysis of coral dinoflagellate symbionts highlights evolutionary adaptations to a symbiotic lifestyle.</title>
        <authorList>
            <person name="Aranda M."/>
            <person name="Li Y."/>
            <person name="Liew Y.J."/>
            <person name="Baumgarten S."/>
            <person name="Simakov O."/>
            <person name="Wilson M."/>
            <person name="Piel J."/>
            <person name="Ashoor H."/>
            <person name="Bougouffa S."/>
            <person name="Bajic V.B."/>
            <person name="Ryu T."/>
            <person name="Ravasi T."/>
            <person name="Bayer T."/>
            <person name="Micklem G."/>
            <person name="Kim H."/>
            <person name="Bhak J."/>
            <person name="Lajeunesse T.C."/>
            <person name="Voolstra C.R."/>
        </authorList>
    </citation>
    <scope>NUCLEOTIDE SEQUENCE [LARGE SCALE GENOMIC DNA]</scope>
    <source>
        <strain evidence="2 3">CCMP2467</strain>
    </source>
</reference>
<proteinExistence type="predicted"/>
<dbReference type="OrthoDB" id="417936at2759"/>
<protein>
    <submittedName>
        <fullName evidence="2">Uncharacterized protein</fullName>
    </submittedName>
</protein>
<feature type="compositionally biased region" description="Polar residues" evidence="1">
    <location>
        <begin position="440"/>
        <end position="457"/>
    </location>
</feature>
<sequence length="470" mass="51903">MVVMRGSGSTDNEGQQQGVASLIHMLGALGGAARSEASAAWPEEQTADVMATRSDLQNATEEVVSMVMGEALQPSILRIDADAVQATYDTSVHFTWGLASFNCLRSSFFPDGVRTQQAANALSVRFPFQDDCLYDRLSQLLSQLPARQSVPQKYQDSSPEWNGWMLPVQQDGSLLHIAFYAGDVASFAESFMKKTGLMKMGQKQLPIAAAGQWQPVEQRNMTLVEGCFFRERFTKEFVDLLSSCGIRLHVLSAPVLRMDQLKLVTELEGGNSQWWASLPQEESKFPGSVWVTAEGFFYTLARKIFPTCSKSFVTPVYTMQVWGCLLDTAACSCRLQDVTCYVLLNLLQAEVLKGDLYESDGDFKFTRKREVGVGWIGDTSVDWGFGLDGYTFDRAIMFKKIPLVVKFRRDVDSKGRPFELHIARCAKWGQGVDMAVRTAKSQLQPAAQGQPSASTDTGAAGPGDGWTSTW</sequence>
<dbReference type="AlphaFoldDB" id="A0A1Q9BYV6"/>
<keyword evidence="3" id="KW-1185">Reference proteome</keyword>
<name>A0A1Q9BYV6_SYMMI</name>
<evidence type="ECO:0000313" key="2">
    <source>
        <dbReference type="EMBL" id="OLP75780.1"/>
    </source>
</evidence>